<keyword evidence="4" id="KW-0288">FMN</keyword>
<dbReference type="GO" id="GO:0016491">
    <property type="term" value="F:oxidoreductase activity"/>
    <property type="evidence" value="ECO:0007669"/>
    <property type="project" value="UniProtKB-KW"/>
</dbReference>
<dbReference type="Proteomes" id="UP000037109">
    <property type="component" value="Unassembled WGS sequence"/>
</dbReference>
<dbReference type="InterPro" id="IPR052530">
    <property type="entry name" value="NAD(P)H_nitroreductase"/>
</dbReference>
<evidence type="ECO:0000256" key="7">
    <source>
        <dbReference type="ARBA" id="ARBA00023027"/>
    </source>
</evidence>
<keyword evidence="7" id="KW-0520">NAD</keyword>
<dbReference type="InterPro" id="IPR029479">
    <property type="entry name" value="Nitroreductase"/>
</dbReference>
<name>A0A0M0GJG5_SPOGL</name>
<dbReference type="Pfam" id="PF00881">
    <property type="entry name" value="Nitroreductase"/>
    <property type="match status" value="1"/>
</dbReference>
<feature type="domain" description="Nitroreductase" evidence="8">
    <location>
        <begin position="59"/>
        <end position="139"/>
    </location>
</feature>
<keyword evidence="3" id="KW-0285">Flavoprotein</keyword>
<protein>
    <submittedName>
        <fullName evidence="9">Nitroreductase</fullName>
    </submittedName>
</protein>
<proteinExistence type="inferred from homology"/>
<evidence type="ECO:0000259" key="8">
    <source>
        <dbReference type="Pfam" id="PF00881"/>
    </source>
</evidence>
<dbReference type="PANTHER" id="PTHR43821:SF1">
    <property type="entry name" value="NAD(P)H NITROREDUCTASE YDJA-RELATED"/>
    <property type="match status" value="1"/>
</dbReference>
<dbReference type="SUPFAM" id="SSF55469">
    <property type="entry name" value="FMN-dependent nitroreductase-like"/>
    <property type="match status" value="1"/>
</dbReference>
<evidence type="ECO:0000256" key="2">
    <source>
        <dbReference type="ARBA" id="ARBA00007118"/>
    </source>
</evidence>
<dbReference type="PANTHER" id="PTHR43821">
    <property type="entry name" value="NAD(P)H NITROREDUCTASE YDJA-RELATED"/>
    <property type="match status" value="1"/>
</dbReference>
<evidence type="ECO:0000313" key="9">
    <source>
        <dbReference type="EMBL" id="KON89979.1"/>
    </source>
</evidence>
<evidence type="ECO:0000256" key="5">
    <source>
        <dbReference type="ARBA" id="ARBA00022857"/>
    </source>
</evidence>
<keyword evidence="10" id="KW-1185">Reference proteome</keyword>
<dbReference type="RefSeq" id="WP_053437344.1">
    <property type="nucleotide sequence ID" value="NZ_LGUF01000007.1"/>
</dbReference>
<dbReference type="EMBL" id="LGUF01000007">
    <property type="protein sequence ID" value="KON89979.1"/>
    <property type="molecule type" value="Genomic_DNA"/>
</dbReference>
<comment type="caution">
    <text evidence="9">The sequence shown here is derived from an EMBL/GenBank/DDBJ whole genome shotgun (WGS) entry which is preliminary data.</text>
</comment>
<dbReference type="PATRIC" id="fig|1459.3.peg.5770"/>
<keyword evidence="6" id="KW-0560">Oxidoreductase</keyword>
<dbReference type="InterPro" id="IPR000415">
    <property type="entry name" value="Nitroreductase-like"/>
</dbReference>
<evidence type="ECO:0000256" key="1">
    <source>
        <dbReference type="ARBA" id="ARBA00001917"/>
    </source>
</evidence>
<evidence type="ECO:0000256" key="4">
    <source>
        <dbReference type="ARBA" id="ARBA00022643"/>
    </source>
</evidence>
<keyword evidence="5" id="KW-0521">NADP</keyword>
<dbReference type="AlphaFoldDB" id="A0A0M0GJG5"/>
<evidence type="ECO:0000256" key="6">
    <source>
        <dbReference type="ARBA" id="ARBA00023002"/>
    </source>
</evidence>
<dbReference type="InterPro" id="IPR026021">
    <property type="entry name" value="YdjA-like"/>
</dbReference>
<gene>
    <name evidence="9" type="ORF">AF332_26255</name>
</gene>
<organism evidence="9 10">
    <name type="scientific">Sporosarcina globispora</name>
    <name type="common">Bacillus globisporus</name>
    <dbReference type="NCBI Taxonomy" id="1459"/>
    <lineage>
        <taxon>Bacteria</taxon>
        <taxon>Bacillati</taxon>
        <taxon>Bacillota</taxon>
        <taxon>Bacilli</taxon>
        <taxon>Bacillales</taxon>
        <taxon>Caryophanaceae</taxon>
        <taxon>Sporosarcina</taxon>
    </lineage>
</organism>
<comment type="cofactor">
    <cofactor evidence="1">
        <name>FMN</name>
        <dbReference type="ChEBI" id="CHEBI:58210"/>
    </cofactor>
</comment>
<dbReference type="STRING" id="1459.AF332_26255"/>
<sequence>MDIQKVITSRRNIKKFKSDKMDQDLLKSWLQAASMAPNHKMTEPWEVLFVGPETRAKLNHKTDFGNAPVVLAILSKHGSSDLERNENMAAVSCFIQNFMLLAWASGVGTFWSSLGISDKARNTLHVPDDYDVVGILGVGFPEEVPAAKERTPIDRKIKHLS</sequence>
<evidence type="ECO:0000313" key="10">
    <source>
        <dbReference type="Proteomes" id="UP000037109"/>
    </source>
</evidence>
<evidence type="ECO:0000256" key="3">
    <source>
        <dbReference type="ARBA" id="ARBA00022630"/>
    </source>
</evidence>
<comment type="similarity">
    <text evidence="2">Belongs to the nitroreductase family.</text>
</comment>
<dbReference type="CDD" id="cd02135">
    <property type="entry name" value="YdjA-like"/>
    <property type="match status" value="1"/>
</dbReference>
<reference evidence="10" key="1">
    <citation type="submission" date="2015-07" db="EMBL/GenBank/DDBJ databases">
        <title>Fjat-10036 dsm4.</title>
        <authorList>
            <person name="Liu B."/>
            <person name="Wang J."/>
            <person name="Zhu Y."/>
            <person name="Liu G."/>
            <person name="Chen Q."/>
            <person name="Chen Z."/>
            <person name="Lan J."/>
            <person name="Che J."/>
            <person name="Ge C."/>
            <person name="Shi H."/>
            <person name="Pan Z."/>
            <person name="Liu X."/>
        </authorList>
    </citation>
    <scope>NUCLEOTIDE SEQUENCE [LARGE SCALE GENOMIC DNA]</scope>
    <source>
        <strain evidence="10">DSM 4</strain>
    </source>
</reference>
<accession>A0A0M0GJG5</accession>
<dbReference type="OrthoDB" id="9804207at2"/>
<dbReference type="Gene3D" id="3.40.109.10">
    <property type="entry name" value="NADH Oxidase"/>
    <property type="match status" value="1"/>
</dbReference>